<name>A0ABU9WYV7_9MICC</name>
<evidence type="ECO:0008006" key="4">
    <source>
        <dbReference type="Google" id="ProtNLM"/>
    </source>
</evidence>
<evidence type="ECO:0000313" key="2">
    <source>
        <dbReference type="EMBL" id="MEN2743360.1"/>
    </source>
</evidence>
<dbReference type="EMBL" id="JBDFRB010000001">
    <property type="protein sequence ID" value="MEN2743360.1"/>
    <property type="molecule type" value="Genomic_DNA"/>
</dbReference>
<dbReference type="Proteomes" id="UP001422074">
    <property type="component" value="Unassembled WGS sequence"/>
</dbReference>
<protein>
    <recommendedName>
        <fullName evidence="4">Helix-turn-helix domain-containing protein</fullName>
    </recommendedName>
</protein>
<dbReference type="RefSeq" id="WP_345882853.1">
    <property type="nucleotide sequence ID" value="NZ_JBDFRB010000001.1"/>
</dbReference>
<sequence>MNNSEEGEAEVGPGAAAARAVDLATEAQALIGEGRLLEALPRAKDLEKAVADVLSSAIRSLRGLPQGDRPSWDAIGKAMGVTGSSVYSQYSESSGQIRAAQIEYMRSRRRPVEPEPEPWGMSLAEASAVAEVPMPTLARWAGGSKANRDAGVKPRAGIEVRDLMVPKKSAAPGPDGRRPLRVMTRFMLHGDMVKRPGLIPERLRQGDEPAVGPEGA</sequence>
<evidence type="ECO:0000313" key="3">
    <source>
        <dbReference type="Proteomes" id="UP001422074"/>
    </source>
</evidence>
<keyword evidence="3" id="KW-1185">Reference proteome</keyword>
<accession>A0ABU9WYV7</accession>
<reference evidence="2 3" key="1">
    <citation type="submission" date="2024-05" db="EMBL/GenBank/DDBJ databases">
        <title>Sinomonas sp. nov., isolated from a waste landfill.</title>
        <authorList>
            <person name="Zhao Y."/>
        </authorList>
    </citation>
    <scope>NUCLEOTIDE SEQUENCE [LARGE SCALE GENOMIC DNA]</scope>
    <source>
        <strain evidence="2 3">CCTCC AB2014300</strain>
    </source>
</reference>
<comment type="caution">
    <text evidence="2">The sequence shown here is derived from an EMBL/GenBank/DDBJ whole genome shotgun (WGS) entry which is preliminary data.</text>
</comment>
<feature type="region of interest" description="Disordered" evidence="1">
    <location>
        <begin position="197"/>
        <end position="216"/>
    </location>
</feature>
<organism evidence="2 3">
    <name type="scientific">Sinomonas halotolerans</name>
    <dbReference type="NCBI Taxonomy" id="1644133"/>
    <lineage>
        <taxon>Bacteria</taxon>
        <taxon>Bacillati</taxon>
        <taxon>Actinomycetota</taxon>
        <taxon>Actinomycetes</taxon>
        <taxon>Micrococcales</taxon>
        <taxon>Micrococcaceae</taxon>
        <taxon>Sinomonas</taxon>
    </lineage>
</organism>
<proteinExistence type="predicted"/>
<gene>
    <name evidence="2" type="ORF">ABCQ75_02250</name>
</gene>
<evidence type="ECO:0000256" key="1">
    <source>
        <dbReference type="SAM" id="MobiDB-lite"/>
    </source>
</evidence>